<evidence type="ECO:0000313" key="12">
    <source>
        <dbReference type="EMBL" id="TRO84007.1"/>
    </source>
</evidence>
<keyword evidence="8" id="KW-0949">S-adenosyl-L-methionine</keyword>
<dbReference type="Pfam" id="PF04452">
    <property type="entry name" value="Methyltrans_RNA"/>
    <property type="match status" value="1"/>
</dbReference>
<dbReference type="Gene3D" id="3.40.1280.10">
    <property type="match status" value="1"/>
</dbReference>
<dbReference type="PANTHER" id="PTHR30027">
    <property type="entry name" value="RIBOSOMAL RNA SMALL SUBUNIT METHYLTRANSFERASE E"/>
    <property type="match status" value="1"/>
</dbReference>
<keyword evidence="7 12" id="KW-0808">Transferase</keyword>
<evidence type="ECO:0000256" key="8">
    <source>
        <dbReference type="ARBA" id="ARBA00022691"/>
    </source>
</evidence>
<dbReference type="InterPro" id="IPR006700">
    <property type="entry name" value="RsmE"/>
</dbReference>
<name>A0A550JLD1_9BACT</name>
<reference evidence="12 13" key="1">
    <citation type="submission" date="2019-07" db="EMBL/GenBank/DDBJ databases">
        <title>Insights of Desulfuromonas acetexigens electromicrobiology.</title>
        <authorList>
            <person name="Katuri K."/>
            <person name="Sapireddy V."/>
            <person name="Shaw D.R."/>
            <person name="Saikaly P."/>
        </authorList>
    </citation>
    <scope>NUCLEOTIDE SEQUENCE [LARGE SCALE GENOMIC DNA]</scope>
    <source>
        <strain evidence="12 13">2873</strain>
    </source>
</reference>
<protein>
    <recommendedName>
        <fullName evidence="3">16S rRNA (uracil(1498)-N(3))-methyltransferase</fullName>
        <ecNumber evidence="3">2.1.1.193</ecNumber>
    </recommendedName>
</protein>
<feature type="domain" description="Ribosomal RNA small subunit methyltransferase E methyltransferase" evidence="11">
    <location>
        <begin position="100"/>
        <end position="265"/>
    </location>
</feature>
<dbReference type="InterPro" id="IPR029028">
    <property type="entry name" value="Alpha/beta_knot_MTases"/>
</dbReference>
<comment type="caution">
    <text evidence="12">The sequence shown here is derived from an EMBL/GenBank/DDBJ whole genome shotgun (WGS) entry which is preliminary data.</text>
</comment>
<keyword evidence="13" id="KW-1185">Reference proteome</keyword>
<dbReference type="PANTHER" id="PTHR30027:SF3">
    <property type="entry name" value="16S RRNA (URACIL(1498)-N(3))-METHYLTRANSFERASE"/>
    <property type="match status" value="1"/>
</dbReference>
<evidence type="ECO:0000256" key="10">
    <source>
        <dbReference type="ARBA" id="ARBA00047944"/>
    </source>
</evidence>
<evidence type="ECO:0000313" key="13">
    <source>
        <dbReference type="Proteomes" id="UP000317155"/>
    </source>
</evidence>
<dbReference type="OrthoDB" id="9815641at2"/>
<dbReference type="EC" id="2.1.1.193" evidence="3"/>
<dbReference type="Proteomes" id="UP000317155">
    <property type="component" value="Unassembled WGS sequence"/>
</dbReference>
<organism evidence="12 13">
    <name type="scientific">Trichloromonas acetexigens</name>
    <dbReference type="NCBI Taxonomy" id="38815"/>
    <lineage>
        <taxon>Bacteria</taxon>
        <taxon>Pseudomonadati</taxon>
        <taxon>Thermodesulfobacteriota</taxon>
        <taxon>Desulfuromonadia</taxon>
        <taxon>Desulfuromonadales</taxon>
        <taxon>Trichloromonadaceae</taxon>
        <taxon>Trichloromonas</taxon>
    </lineage>
</organism>
<evidence type="ECO:0000256" key="4">
    <source>
        <dbReference type="ARBA" id="ARBA00022490"/>
    </source>
</evidence>
<evidence type="ECO:0000256" key="5">
    <source>
        <dbReference type="ARBA" id="ARBA00022552"/>
    </source>
</evidence>
<keyword evidence="5" id="KW-0698">rRNA processing</keyword>
<evidence type="ECO:0000256" key="3">
    <source>
        <dbReference type="ARBA" id="ARBA00012328"/>
    </source>
</evidence>
<sequence length="272" mass="30128">MIWRRRPAVDSPVSGRPALPRPCVNRGGLESLLRVAVRVAAEREIPLTEGLTTALDCWRARPGEIFTLVDGAGDFHRARLHDDEGRRVLIPFQKFSVPPESPVEIVVYQALPEKERFELVLQKLTEIGVRRIVPYVSRRSATLDERDAAQKKSHRWPEVLRRAAYQCRRGMLPELAPVLDWSEVLAECAESELRLMFYEGAAGWTLKEALRGQRPERIALLVGPEGGFTPEEAAQAQGAGILPVSLGGRILRTETAAIVGAALVQYALGDLG</sequence>
<evidence type="ECO:0000256" key="2">
    <source>
        <dbReference type="ARBA" id="ARBA00005528"/>
    </source>
</evidence>
<comment type="similarity">
    <text evidence="2">Belongs to the RNA methyltransferase RsmE family.</text>
</comment>
<evidence type="ECO:0000259" key="11">
    <source>
        <dbReference type="Pfam" id="PF04452"/>
    </source>
</evidence>
<evidence type="ECO:0000256" key="9">
    <source>
        <dbReference type="ARBA" id="ARBA00025699"/>
    </source>
</evidence>
<dbReference type="CDD" id="cd18084">
    <property type="entry name" value="RsmE-like"/>
    <property type="match status" value="1"/>
</dbReference>
<gene>
    <name evidence="12" type="ORF">FL622_02165</name>
</gene>
<evidence type="ECO:0000256" key="6">
    <source>
        <dbReference type="ARBA" id="ARBA00022603"/>
    </source>
</evidence>
<dbReference type="InterPro" id="IPR029026">
    <property type="entry name" value="tRNA_m1G_MTases_N"/>
</dbReference>
<evidence type="ECO:0000256" key="1">
    <source>
        <dbReference type="ARBA" id="ARBA00004496"/>
    </source>
</evidence>
<dbReference type="GO" id="GO:0070042">
    <property type="term" value="F:rRNA (uridine-N3-)-methyltransferase activity"/>
    <property type="evidence" value="ECO:0007669"/>
    <property type="project" value="TreeGrafter"/>
</dbReference>
<keyword evidence="6 12" id="KW-0489">Methyltransferase</keyword>
<dbReference type="AlphaFoldDB" id="A0A550JLD1"/>
<evidence type="ECO:0000256" key="7">
    <source>
        <dbReference type="ARBA" id="ARBA00022679"/>
    </source>
</evidence>
<dbReference type="GO" id="GO:0070475">
    <property type="term" value="P:rRNA base methylation"/>
    <property type="evidence" value="ECO:0007669"/>
    <property type="project" value="TreeGrafter"/>
</dbReference>
<proteinExistence type="inferred from homology"/>
<dbReference type="InterPro" id="IPR046886">
    <property type="entry name" value="RsmE_MTase_dom"/>
</dbReference>
<comment type="subcellular location">
    <subcellularLocation>
        <location evidence="1">Cytoplasm</location>
    </subcellularLocation>
</comment>
<keyword evidence="4" id="KW-0963">Cytoplasm</keyword>
<dbReference type="EMBL" id="VJVV01000001">
    <property type="protein sequence ID" value="TRO84007.1"/>
    <property type="molecule type" value="Genomic_DNA"/>
</dbReference>
<comment type="catalytic activity">
    <reaction evidence="10">
        <text>uridine(1498) in 16S rRNA + S-adenosyl-L-methionine = N(3)-methyluridine(1498) in 16S rRNA + S-adenosyl-L-homocysteine + H(+)</text>
        <dbReference type="Rhea" id="RHEA:42920"/>
        <dbReference type="Rhea" id="RHEA-COMP:10283"/>
        <dbReference type="Rhea" id="RHEA-COMP:10284"/>
        <dbReference type="ChEBI" id="CHEBI:15378"/>
        <dbReference type="ChEBI" id="CHEBI:57856"/>
        <dbReference type="ChEBI" id="CHEBI:59789"/>
        <dbReference type="ChEBI" id="CHEBI:65315"/>
        <dbReference type="ChEBI" id="CHEBI:74502"/>
        <dbReference type="EC" id="2.1.1.193"/>
    </reaction>
</comment>
<dbReference type="GO" id="GO:0005737">
    <property type="term" value="C:cytoplasm"/>
    <property type="evidence" value="ECO:0007669"/>
    <property type="project" value="UniProtKB-SubCell"/>
</dbReference>
<dbReference type="SUPFAM" id="SSF75217">
    <property type="entry name" value="alpha/beta knot"/>
    <property type="match status" value="1"/>
</dbReference>
<accession>A0A550JLD1</accession>
<comment type="function">
    <text evidence="9">Specifically methylates the N3 position of the uracil ring of uridine 1498 (m3U1498) in 16S rRNA. Acts on the fully assembled 30S ribosomal subunit.</text>
</comment>
<dbReference type="NCBIfam" id="TIGR00046">
    <property type="entry name" value="RsmE family RNA methyltransferase"/>
    <property type="match status" value="1"/>
</dbReference>